<protein>
    <submittedName>
        <fullName evidence="2">Uncharacterized protein</fullName>
    </submittedName>
</protein>
<feature type="compositionally biased region" description="Basic and acidic residues" evidence="1">
    <location>
        <begin position="20"/>
        <end position="32"/>
    </location>
</feature>
<evidence type="ECO:0000256" key="1">
    <source>
        <dbReference type="SAM" id="MobiDB-lite"/>
    </source>
</evidence>
<feature type="compositionally biased region" description="Acidic residues" evidence="1">
    <location>
        <begin position="10"/>
        <end position="19"/>
    </location>
</feature>
<name>A0ABD5Q6W2_9EURY</name>
<keyword evidence="3" id="KW-1185">Reference proteome</keyword>
<accession>A0ABD5Q6W2</accession>
<dbReference type="AlphaFoldDB" id="A0ABD5Q6W2"/>
<evidence type="ECO:0000313" key="3">
    <source>
        <dbReference type="Proteomes" id="UP001595945"/>
    </source>
</evidence>
<feature type="region of interest" description="Disordered" evidence="1">
    <location>
        <begin position="1"/>
        <end position="32"/>
    </location>
</feature>
<organism evidence="2 3">
    <name type="scientific">Halorussus aquaticus</name>
    <dbReference type="NCBI Taxonomy" id="2953748"/>
    <lineage>
        <taxon>Archaea</taxon>
        <taxon>Methanobacteriati</taxon>
        <taxon>Methanobacteriota</taxon>
        <taxon>Stenosarchaea group</taxon>
        <taxon>Halobacteria</taxon>
        <taxon>Halobacteriales</taxon>
        <taxon>Haladaptataceae</taxon>
        <taxon>Halorussus</taxon>
    </lineage>
</organism>
<sequence length="93" mass="9904">MSREPNSGDGETDGSETDDQTDREQAAKAAEAIREIGAERLADEIVSAWQKAGIKPFDTEEDDTGPDDERDPADTDIAQSDDTGRDGSAGDDC</sequence>
<dbReference type="EMBL" id="JBHSHT010000002">
    <property type="protein sequence ID" value="MFC4826436.1"/>
    <property type="molecule type" value="Genomic_DNA"/>
</dbReference>
<reference evidence="2 3" key="1">
    <citation type="journal article" date="2019" name="Int. J. Syst. Evol. Microbiol.">
        <title>The Global Catalogue of Microorganisms (GCM) 10K type strain sequencing project: providing services to taxonomists for standard genome sequencing and annotation.</title>
        <authorList>
            <consortium name="The Broad Institute Genomics Platform"/>
            <consortium name="The Broad Institute Genome Sequencing Center for Infectious Disease"/>
            <person name="Wu L."/>
            <person name="Ma J."/>
        </authorList>
    </citation>
    <scope>NUCLEOTIDE SEQUENCE [LARGE SCALE GENOMIC DNA]</scope>
    <source>
        <strain evidence="2 3">XZYJ18</strain>
    </source>
</reference>
<gene>
    <name evidence="2" type="ORF">ACFO9K_19445</name>
</gene>
<comment type="caution">
    <text evidence="2">The sequence shown here is derived from an EMBL/GenBank/DDBJ whole genome shotgun (WGS) entry which is preliminary data.</text>
</comment>
<feature type="region of interest" description="Disordered" evidence="1">
    <location>
        <begin position="50"/>
        <end position="93"/>
    </location>
</feature>
<dbReference type="Proteomes" id="UP001595945">
    <property type="component" value="Unassembled WGS sequence"/>
</dbReference>
<feature type="compositionally biased region" description="Acidic residues" evidence="1">
    <location>
        <begin position="59"/>
        <end position="71"/>
    </location>
</feature>
<proteinExistence type="predicted"/>
<evidence type="ECO:0000313" key="2">
    <source>
        <dbReference type="EMBL" id="MFC4826436.1"/>
    </source>
</evidence>
<dbReference type="RefSeq" id="WP_379793569.1">
    <property type="nucleotide sequence ID" value="NZ_JBHSFC010000001.1"/>
</dbReference>